<dbReference type="InterPro" id="IPR017927">
    <property type="entry name" value="FAD-bd_FR_type"/>
</dbReference>
<reference evidence="11" key="1">
    <citation type="submission" date="2021-02" db="EMBL/GenBank/DDBJ databases">
        <authorList>
            <person name="Vanwijnsberghe S."/>
        </authorList>
    </citation>
    <scope>NUCLEOTIDE SEQUENCE</scope>
    <source>
        <strain evidence="11">R-70211</strain>
    </source>
</reference>
<comment type="cofactor">
    <cofactor evidence="1">
        <name>FMN</name>
        <dbReference type="ChEBI" id="CHEBI:58210"/>
    </cofactor>
</comment>
<dbReference type="EC" id="1.14.12.7" evidence="11"/>
<organism evidence="11 12">
    <name type="scientific">Paraburkholderia domus</name>
    <dbReference type="NCBI Taxonomy" id="2793075"/>
    <lineage>
        <taxon>Bacteria</taxon>
        <taxon>Pseudomonadati</taxon>
        <taxon>Pseudomonadota</taxon>
        <taxon>Betaproteobacteria</taxon>
        <taxon>Burkholderiales</taxon>
        <taxon>Burkholderiaceae</taxon>
        <taxon>Paraburkholderia</taxon>
    </lineage>
</organism>
<dbReference type="PANTHER" id="PTHR47354:SF1">
    <property type="entry name" value="CARNITINE MONOOXYGENASE REDUCTASE SUBUNIT"/>
    <property type="match status" value="1"/>
</dbReference>
<dbReference type="PRINTS" id="PR00409">
    <property type="entry name" value="PHDIOXRDTASE"/>
</dbReference>
<dbReference type="Gene3D" id="3.40.50.80">
    <property type="entry name" value="Nucleotide-binding domain of ferredoxin-NADP reductase (FNR) module"/>
    <property type="match status" value="1"/>
</dbReference>
<evidence type="ECO:0000256" key="7">
    <source>
        <dbReference type="ARBA" id="ARBA00023004"/>
    </source>
</evidence>
<gene>
    <name evidence="11" type="primary">pht2</name>
    <name evidence="11" type="ORF">R70211_00797</name>
</gene>
<name>A0A9N8QWZ1_9BURK</name>
<dbReference type="EMBL" id="CAJNAS010000002">
    <property type="protein sequence ID" value="CAE6865938.1"/>
    <property type="molecule type" value="Genomic_DNA"/>
</dbReference>
<evidence type="ECO:0000256" key="4">
    <source>
        <dbReference type="ARBA" id="ARBA00022714"/>
    </source>
</evidence>
<dbReference type="Gene3D" id="3.10.20.30">
    <property type="match status" value="1"/>
</dbReference>
<keyword evidence="2" id="KW-0285">Flavoprotein</keyword>
<evidence type="ECO:0000256" key="8">
    <source>
        <dbReference type="ARBA" id="ARBA00023014"/>
    </source>
</evidence>
<dbReference type="Pfam" id="PF22290">
    <property type="entry name" value="DmmA-like_N"/>
    <property type="match status" value="1"/>
</dbReference>
<dbReference type="CDD" id="cd06185">
    <property type="entry name" value="PDR_like"/>
    <property type="match status" value="1"/>
</dbReference>
<proteinExistence type="predicted"/>
<dbReference type="RefSeq" id="WP_201082730.1">
    <property type="nucleotide sequence ID" value="NZ_CAJNAS010000002.1"/>
</dbReference>
<dbReference type="InterPro" id="IPR036010">
    <property type="entry name" value="2Fe-2S_ferredoxin-like_sf"/>
</dbReference>
<sequence length="318" mass="35333">MNQLSVRVTRKQREAEDVFSYELASVDGVPLPKFSAGSHIDVYIRPTLSRQYSLCNDPREQHRYLIAVLREPNSRGGSIAMHDEIHEGDLITISAPRNHFPLVEARRSLLFAGGIGVTPILCMAERLAETDAQFEMHYCARSESRAAFRTRIGSAAYARDVHFHYDDGHDDQRLMLSTVLAEPDLDTHLYVCGPAGFIDYVVQGAKRLGWAEETIHLEYFGAKHIDRASQASFLVRIASSGQVVEIPADKTVTAVLTEQGIDIPVSCEQGVCGTCVTRVLGGEPDHRDVYLTDVEKAKNDQFTPCCSRAKSELLVLDL</sequence>
<dbReference type="GO" id="GO:0051537">
    <property type="term" value="F:2 iron, 2 sulfur cluster binding"/>
    <property type="evidence" value="ECO:0007669"/>
    <property type="project" value="UniProtKB-KW"/>
</dbReference>
<evidence type="ECO:0000313" key="12">
    <source>
        <dbReference type="Proteomes" id="UP000675121"/>
    </source>
</evidence>
<feature type="domain" description="2Fe-2S ferredoxin-type" evidence="9">
    <location>
        <begin position="233"/>
        <end position="318"/>
    </location>
</feature>
<dbReference type="InterPro" id="IPR050415">
    <property type="entry name" value="MRET"/>
</dbReference>
<dbReference type="SUPFAM" id="SSF54292">
    <property type="entry name" value="2Fe-2S ferredoxin-like"/>
    <property type="match status" value="1"/>
</dbReference>
<keyword evidence="4" id="KW-0001">2Fe-2S</keyword>
<evidence type="ECO:0000256" key="6">
    <source>
        <dbReference type="ARBA" id="ARBA00023002"/>
    </source>
</evidence>
<dbReference type="PROSITE" id="PS00197">
    <property type="entry name" value="2FE2S_FER_1"/>
    <property type="match status" value="1"/>
</dbReference>
<evidence type="ECO:0000313" key="11">
    <source>
        <dbReference type="EMBL" id="CAE6865938.1"/>
    </source>
</evidence>
<dbReference type="PROSITE" id="PS51384">
    <property type="entry name" value="FAD_FR"/>
    <property type="match status" value="1"/>
</dbReference>
<dbReference type="PANTHER" id="PTHR47354">
    <property type="entry name" value="NADH OXIDOREDUCTASE HCR"/>
    <property type="match status" value="1"/>
</dbReference>
<dbReference type="Gene3D" id="2.40.30.10">
    <property type="entry name" value="Translation factors"/>
    <property type="match status" value="1"/>
</dbReference>
<dbReference type="InterPro" id="IPR012675">
    <property type="entry name" value="Beta-grasp_dom_sf"/>
</dbReference>
<dbReference type="SUPFAM" id="SSF63380">
    <property type="entry name" value="Riboflavin synthase domain-like"/>
    <property type="match status" value="1"/>
</dbReference>
<keyword evidence="3" id="KW-0288">FMN</keyword>
<evidence type="ECO:0000256" key="3">
    <source>
        <dbReference type="ARBA" id="ARBA00022643"/>
    </source>
</evidence>
<evidence type="ECO:0000256" key="5">
    <source>
        <dbReference type="ARBA" id="ARBA00022723"/>
    </source>
</evidence>
<dbReference type="Pfam" id="PF00111">
    <property type="entry name" value="Fer2"/>
    <property type="match status" value="1"/>
</dbReference>
<dbReference type="SUPFAM" id="SSF52343">
    <property type="entry name" value="Ferredoxin reductase-like, C-terminal NADP-linked domain"/>
    <property type="match status" value="1"/>
</dbReference>
<keyword evidence="5" id="KW-0479">Metal-binding</keyword>
<dbReference type="InterPro" id="IPR006058">
    <property type="entry name" value="2Fe2S_fd_BS"/>
</dbReference>
<keyword evidence="12" id="KW-1185">Reference proteome</keyword>
<dbReference type="InterPro" id="IPR039261">
    <property type="entry name" value="FNR_nucleotide-bd"/>
</dbReference>
<accession>A0A9N8QWZ1</accession>
<protein>
    <submittedName>
        <fullName evidence="11">Phthalate 4,5-dioxygenase oxygenase reductase subunit</fullName>
        <ecNumber evidence="11">1.14.12.7</ecNumber>
    </submittedName>
</protein>
<keyword evidence="6 11" id="KW-0560">Oxidoreductase</keyword>
<evidence type="ECO:0000256" key="2">
    <source>
        <dbReference type="ARBA" id="ARBA00022630"/>
    </source>
</evidence>
<evidence type="ECO:0000256" key="1">
    <source>
        <dbReference type="ARBA" id="ARBA00001917"/>
    </source>
</evidence>
<dbReference type="CDD" id="cd00207">
    <property type="entry name" value="fer2"/>
    <property type="match status" value="1"/>
</dbReference>
<feature type="domain" description="FAD-binding FR-type" evidence="10">
    <location>
        <begin position="1"/>
        <end position="103"/>
    </location>
</feature>
<keyword evidence="7" id="KW-0408">Iron</keyword>
<dbReference type="InterPro" id="IPR001041">
    <property type="entry name" value="2Fe-2S_ferredoxin-type"/>
</dbReference>
<dbReference type="InterPro" id="IPR017938">
    <property type="entry name" value="Riboflavin_synthase-like_b-brl"/>
</dbReference>
<dbReference type="GO" id="GO:0018620">
    <property type="term" value="F:phthalate 4,5-dioxygenase activity"/>
    <property type="evidence" value="ECO:0007669"/>
    <property type="project" value="UniProtKB-EC"/>
</dbReference>
<dbReference type="GO" id="GO:0046872">
    <property type="term" value="F:metal ion binding"/>
    <property type="evidence" value="ECO:0007669"/>
    <property type="project" value="UniProtKB-KW"/>
</dbReference>
<dbReference type="InterPro" id="IPR054582">
    <property type="entry name" value="DmmA-like_N"/>
</dbReference>
<dbReference type="AlphaFoldDB" id="A0A9N8QWZ1"/>
<dbReference type="Proteomes" id="UP000675121">
    <property type="component" value="Unassembled WGS sequence"/>
</dbReference>
<evidence type="ECO:0000259" key="9">
    <source>
        <dbReference type="PROSITE" id="PS51085"/>
    </source>
</evidence>
<evidence type="ECO:0000259" key="10">
    <source>
        <dbReference type="PROSITE" id="PS51384"/>
    </source>
</evidence>
<comment type="caution">
    <text evidence="11">The sequence shown here is derived from an EMBL/GenBank/DDBJ whole genome shotgun (WGS) entry which is preliminary data.</text>
</comment>
<keyword evidence="8" id="KW-0411">Iron-sulfur</keyword>
<dbReference type="PROSITE" id="PS51085">
    <property type="entry name" value="2FE2S_FER_2"/>
    <property type="match status" value="1"/>
</dbReference>